<evidence type="ECO:0000313" key="2">
    <source>
        <dbReference type="EMBL" id="GAA3790216.1"/>
    </source>
</evidence>
<organism evidence="2 3">
    <name type="scientific">Sphaerisporangium flaviroseum</name>
    <dbReference type="NCBI Taxonomy" id="509199"/>
    <lineage>
        <taxon>Bacteria</taxon>
        <taxon>Bacillati</taxon>
        <taxon>Actinomycetota</taxon>
        <taxon>Actinomycetes</taxon>
        <taxon>Streptosporangiales</taxon>
        <taxon>Streptosporangiaceae</taxon>
        <taxon>Sphaerisporangium</taxon>
    </lineage>
</organism>
<protein>
    <submittedName>
        <fullName evidence="2">Uncharacterized protein</fullName>
    </submittedName>
</protein>
<evidence type="ECO:0000256" key="1">
    <source>
        <dbReference type="SAM" id="SignalP"/>
    </source>
</evidence>
<dbReference type="Proteomes" id="UP001500888">
    <property type="component" value="Unassembled WGS sequence"/>
</dbReference>
<dbReference type="RefSeq" id="WP_344933910.1">
    <property type="nucleotide sequence ID" value="NZ_BAAAZR010000001.1"/>
</dbReference>
<reference evidence="3" key="1">
    <citation type="journal article" date="2019" name="Int. J. Syst. Evol. Microbiol.">
        <title>The Global Catalogue of Microorganisms (GCM) 10K type strain sequencing project: providing services to taxonomists for standard genome sequencing and annotation.</title>
        <authorList>
            <consortium name="The Broad Institute Genomics Platform"/>
            <consortium name="The Broad Institute Genome Sequencing Center for Infectious Disease"/>
            <person name="Wu L."/>
            <person name="Ma J."/>
        </authorList>
    </citation>
    <scope>NUCLEOTIDE SEQUENCE [LARGE SCALE GENOMIC DNA]</scope>
    <source>
        <strain evidence="3">JCM 16908</strain>
    </source>
</reference>
<feature type="signal peptide" evidence="1">
    <location>
        <begin position="1"/>
        <end position="27"/>
    </location>
</feature>
<dbReference type="EMBL" id="BAAAZR010000001">
    <property type="protein sequence ID" value="GAA3790216.1"/>
    <property type="molecule type" value="Genomic_DNA"/>
</dbReference>
<comment type="caution">
    <text evidence="2">The sequence shown here is derived from an EMBL/GenBank/DDBJ whole genome shotgun (WGS) entry which is preliminary data.</text>
</comment>
<evidence type="ECO:0000313" key="3">
    <source>
        <dbReference type="Proteomes" id="UP001500888"/>
    </source>
</evidence>
<keyword evidence="1" id="KW-0732">Signal</keyword>
<sequence length="145" mass="16376">MNKASRPWICATFVVLGLVAPTAPAIAHSSTDRTLQSDSALRNAESRARTAADRNCTRPLCGYVYNRDNRYNLLITDDWGKRKDRRTWFSLRPGQNGSHVGVKDVDGFWVGPRCKVKKAWVRNYGAGWHKVRNGQRVVITDIKCS</sequence>
<name>A0ABP7HJ55_9ACTN</name>
<keyword evidence="3" id="KW-1185">Reference proteome</keyword>
<accession>A0ABP7HJ55</accession>
<proteinExistence type="predicted"/>
<feature type="chain" id="PRO_5045549193" evidence="1">
    <location>
        <begin position="28"/>
        <end position="145"/>
    </location>
</feature>
<gene>
    <name evidence="2" type="ORF">GCM10022226_06360</name>
</gene>